<feature type="compositionally biased region" description="Low complexity" evidence="2">
    <location>
        <begin position="1481"/>
        <end position="1495"/>
    </location>
</feature>
<dbReference type="InterPro" id="IPR014756">
    <property type="entry name" value="Ig_E-set"/>
</dbReference>
<feature type="region of interest" description="Disordered" evidence="2">
    <location>
        <begin position="950"/>
        <end position="970"/>
    </location>
</feature>
<dbReference type="PANTHER" id="PTHR43101:SF1">
    <property type="entry name" value="BETA-FRUCTOSIDASE"/>
    <property type="match status" value="1"/>
</dbReference>
<dbReference type="Gene3D" id="2.115.10.20">
    <property type="entry name" value="Glycosyl hydrolase domain, family 43"/>
    <property type="match status" value="1"/>
</dbReference>
<reference evidence="6 7" key="1">
    <citation type="submission" date="2017-03" db="EMBL/GenBank/DDBJ databases">
        <title>Genomes of endolithic fungi from Antarctica.</title>
        <authorList>
            <person name="Coleine C."/>
            <person name="Masonjones S."/>
            <person name="Stajich J.E."/>
        </authorList>
    </citation>
    <scope>NUCLEOTIDE SEQUENCE [LARGE SCALE GENOMIC DNA]</scope>
    <source>
        <strain evidence="6 7">CCFEE 6315</strain>
    </source>
</reference>
<feature type="compositionally biased region" description="Gly residues" evidence="2">
    <location>
        <begin position="1416"/>
        <end position="1425"/>
    </location>
</feature>
<dbReference type="Proteomes" id="UP000308549">
    <property type="component" value="Unassembled WGS sequence"/>
</dbReference>
<feature type="region of interest" description="Disordered" evidence="2">
    <location>
        <begin position="1144"/>
        <end position="1193"/>
    </location>
</feature>
<dbReference type="CDD" id="cd18621">
    <property type="entry name" value="GH32_XdINV-like"/>
    <property type="match status" value="1"/>
</dbReference>
<dbReference type="InterPro" id="IPR057962">
    <property type="entry name" value="SPT23_MGA2_DBD"/>
</dbReference>
<feature type="domain" description="SPT23/MGA2-like DNA-binding" evidence="5">
    <location>
        <begin position="1190"/>
        <end position="1243"/>
    </location>
</feature>
<feature type="compositionally biased region" description="Basic and acidic residues" evidence="2">
    <location>
        <begin position="1075"/>
        <end position="1093"/>
    </location>
</feature>
<feature type="domain" description="SPT23/MGA2-like DNA-binding" evidence="5">
    <location>
        <begin position="1097"/>
        <end position="1156"/>
    </location>
</feature>
<dbReference type="CDD" id="cd00102">
    <property type="entry name" value="IPT"/>
    <property type="match status" value="1"/>
</dbReference>
<feature type="compositionally biased region" description="Low complexity" evidence="2">
    <location>
        <begin position="1344"/>
        <end position="1362"/>
    </location>
</feature>
<proteinExistence type="predicted"/>
<comment type="caution">
    <text evidence="6">The sequence shown here is derived from an EMBL/GenBank/DDBJ whole genome shotgun (WGS) entry which is preliminary data.</text>
</comment>
<dbReference type="GO" id="GO:0005975">
    <property type="term" value="P:carbohydrate metabolic process"/>
    <property type="evidence" value="ECO:0007669"/>
    <property type="project" value="InterPro"/>
</dbReference>
<feature type="region of interest" description="Disordered" evidence="2">
    <location>
        <begin position="1904"/>
        <end position="1952"/>
    </location>
</feature>
<gene>
    <name evidence="6" type="ORF">B0A50_05388</name>
</gene>
<feature type="domain" description="SPT23/MGA2-like DNA-binding" evidence="5">
    <location>
        <begin position="971"/>
        <end position="1049"/>
    </location>
</feature>
<accession>A0A4U0TTQ6</accession>
<dbReference type="SUPFAM" id="SSF81296">
    <property type="entry name" value="E set domains"/>
    <property type="match status" value="1"/>
</dbReference>
<dbReference type="PANTHER" id="PTHR43101">
    <property type="entry name" value="BETA-FRUCTOSIDASE"/>
    <property type="match status" value="1"/>
</dbReference>
<feature type="region of interest" description="Disordered" evidence="2">
    <location>
        <begin position="1059"/>
        <end position="1095"/>
    </location>
</feature>
<dbReference type="InterPro" id="IPR013783">
    <property type="entry name" value="Ig-like_fold"/>
</dbReference>
<dbReference type="OrthoDB" id="71307at2759"/>
<feature type="compositionally biased region" description="Low complexity" evidence="2">
    <location>
        <begin position="1904"/>
        <end position="1915"/>
    </location>
</feature>
<evidence type="ECO:0000259" key="3">
    <source>
        <dbReference type="Pfam" id="PF01833"/>
    </source>
</evidence>
<feature type="compositionally biased region" description="Basic residues" evidence="2">
    <location>
        <begin position="1369"/>
        <end position="1381"/>
    </location>
</feature>
<dbReference type="InterPro" id="IPR001362">
    <property type="entry name" value="Glyco_hydro_32"/>
</dbReference>
<evidence type="ECO:0000256" key="2">
    <source>
        <dbReference type="SAM" id="MobiDB-lite"/>
    </source>
</evidence>
<protein>
    <submittedName>
        <fullName evidence="6">Uncharacterized protein</fullName>
    </submittedName>
</protein>
<dbReference type="Pfam" id="PF01833">
    <property type="entry name" value="TIG"/>
    <property type="match status" value="1"/>
</dbReference>
<feature type="compositionally biased region" description="Polar residues" evidence="2">
    <location>
        <begin position="1391"/>
        <end position="1413"/>
    </location>
</feature>
<dbReference type="SUPFAM" id="SSF75005">
    <property type="entry name" value="Arabinanase/levansucrase/invertase"/>
    <property type="match status" value="1"/>
</dbReference>
<dbReference type="Gene3D" id="2.60.120.560">
    <property type="entry name" value="Exo-inulinase, domain 1"/>
    <property type="match status" value="1"/>
</dbReference>
<sequence>MKGSFSVTLVGLFGRQDGTSSAINRSAAPPNLSTLANNSLFDTWRPRAHVLPPTNHIGDPCMHYTDLQTGLFHVGYLYSSAAVSGAAGATTDDFVHYSDVKPEVPVFVEPGGKNDPVAVFDGSVIPKGINGTPTLLYTSVSYLPIHWTIPYIKGAETQSLAVAYGDGSNFTKVNHGPSIPGPPYGSYALNVTGFRDPYVFRSPRFDEMREGGEGSWYSVISGGVHDIGPSQFLYRQVDPEFRDWEYLDQWWQEPVNSAWGDGTWAGRWGFNMEVANIFTVDETGYSHDGELITTLGTEWGYAPVEPQTSPKRNMLWAAGSLNNGDGLSHKGWSHHSRGRGHHAAEGQVHFKPTMAGFLDWGTSAYAAAGKFLPADSQASERIDAGDRFISYVWLTSDDFGDLDFPNVQQGWDGSLTTPRELTKGTIKNVIDNELVHEQASWRVKTKNETTGTVKLATLGQKIVREAYTAYTQNATQTISQAGRNVEASTSDALTAFEHSPSSKFYLMTASINFTDQARSNDSEVKAGFRILSSEYESTMIYYQFCNESLIVDRSKSSAAALTTNGFATTNEAGRLRLFDIQSPGKGVSHVETLDLTILYLSPALRERISIATPSTDRSTSIPLHAPTACAHRRIAGSVPTRRTTSSSGFRIHTAPTVRAVAMDEIDWNDPHFNTHSEFQDAMLGSSDSPFNAFNDFTNIPDQYGADGSSPGLALRTPAKTGPHPQPSPMGFPTGPSAESSSQDSASDSSSRRKRKVSESPISDPATETGVKQEDVMMDMRGSVDSKLPQFANAGAMDQQYPTRPMHDLSLEPDNGMFDFNSAGSSPVAPREFNTAMNLNRQVHAPVAAAGTMSGYQQSPVQTINPGMFQLGASRDASPTTNMGMLNNASPQAIFSSNSSTSEETYNGAPAWNNGGMVQNPAWTQDYNAQFASPGGPLGFTPSPVVNGATPSMASTRSSTAPTGSTMGRSPLHIAPISTKSRVETQINVIMTLEKPPTGAEFVHLPLHTIAKSKLLAKEEYDRTKSLELHTMLVCTSAMHTQANRDKALRKAAAQNNTEIQRRAEVAREQAAADEAEGKQPEDPTKSVPEEERAANGGEVKICPNCIQRERKRAGRKKLKKEEEQQHWERFETERVVVFNSNEFLPLKPPEPVQQSHSGGQHHQDGFGAVQDGTSSQSQERQNKEPYAPPEGSTQVTAAMRIACYCRHQSEKEGFQVIFTLKDHVGNVVAQQMSDSILITDDHKTHPPTFGPTTLPGGEPVFYQPGFAAAVSAGGMGGAGGMIGGLPHSHSMVDLSNHAYPFTASRSTGNLQAMAYGAQSQTFNPHSHVHQLPASGYSSQATSATMTPTSLSRPPSRPGSPTSAGQLGPNKKRKSSSFHRKVPSGLTMTPRVDTSQPPSSNLPSALSTVTSPFSPTGDGGAAGFGQQGNYMTIPTNNGPAQYYGSGPPTPSENQQNMFSGGFTQSQLEQHLARSQNAQAYFSHPSSAVPSRASSPVLQQSMPGRSGIAAYARQQGGQNAAPQTYQQQARQPPQQQMQQQYQHQPMQVQQSHPQPAAGGADMDTSSPPTITKITPADGPYVGGTEVSIYGYNFTNGTQVLFGDKLAVTVFYGPQALLATSPPSRPGGVNVTLVPPNAQQNSTYQSPPSANRQIFTYTDHNPRMMEMALRYLSQQQTGSATGWNQLANQYATHFMSNNVSRAGIGGQGGQSGSGYEASEEDILNVVHACGQQGGVDIAEEETGATMLHLACTAGMSRVAGALLARGANANAGDKGGFTPLMHAALHGRCDVLALLLAHGADPMLRSRAGYRALDVAPVEVVRYLQRLLAPIRSTGQPVSNIDAGFAMQLPPESAAALPASASRRPSTIPDTAAWNNFSAASFLFPTAQAYSDYLPVGMEEMDWSRQATPRAATRTTSAAGGGGMAGREPNCMPMPNMPGQPASSPPYSQWLAAGA</sequence>
<keyword evidence="7" id="KW-1185">Reference proteome</keyword>
<dbReference type="SMART" id="SM00640">
    <property type="entry name" value="Glyco_32"/>
    <property type="match status" value="1"/>
</dbReference>
<dbReference type="InterPro" id="IPR036770">
    <property type="entry name" value="Ankyrin_rpt-contain_sf"/>
</dbReference>
<feature type="domain" description="Glycosyl hydrolase family 32 C-terminal" evidence="4">
    <location>
        <begin position="482"/>
        <end position="598"/>
    </location>
</feature>
<name>A0A4U0TTQ6_9PEZI</name>
<feature type="compositionally biased region" description="Polar residues" evidence="2">
    <location>
        <begin position="950"/>
        <end position="967"/>
    </location>
</feature>
<evidence type="ECO:0000259" key="5">
    <source>
        <dbReference type="Pfam" id="PF25603"/>
    </source>
</evidence>
<dbReference type="Gene3D" id="1.25.40.20">
    <property type="entry name" value="Ankyrin repeat-containing domain"/>
    <property type="match status" value="1"/>
</dbReference>
<feature type="compositionally biased region" description="Low complexity" evidence="2">
    <location>
        <begin position="736"/>
        <end position="748"/>
    </location>
</feature>
<organism evidence="6 7">
    <name type="scientific">Salinomyces thailandicus</name>
    <dbReference type="NCBI Taxonomy" id="706561"/>
    <lineage>
        <taxon>Eukaryota</taxon>
        <taxon>Fungi</taxon>
        <taxon>Dikarya</taxon>
        <taxon>Ascomycota</taxon>
        <taxon>Pezizomycotina</taxon>
        <taxon>Dothideomycetes</taxon>
        <taxon>Dothideomycetidae</taxon>
        <taxon>Mycosphaerellales</taxon>
        <taxon>Teratosphaeriaceae</taxon>
        <taxon>Salinomyces</taxon>
    </lineage>
</organism>
<dbReference type="PROSITE" id="PS50088">
    <property type="entry name" value="ANK_REPEAT"/>
    <property type="match status" value="2"/>
</dbReference>
<evidence type="ECO:0000313" key="7">
    <source>
        <dbReference type="Proteomes" id="UP000308549"/>
    </source>
</evidence>
<dbReference type="Pfam" id="PF12796">
    <property type="entry name" value="Ank_2"/>
    <property type="match status" value="1"/>
</dbReference>
<evidence type="ECO:0000259" key="4">
    <source>
        <dbReference type="Pfam" id="PF08244"/>
    </source>
</evidence>
<dbReference type="SUPFAM" id="SSF48403">
    <property type="entry name" value="Ankyrin repeat"/>
    <property type="match status" value="1"/>
</dbReference>
<dbReference type="GO" id="GO:0004553">
    <property type="term" value="F:hydrolase activity, hydrolyzing O-glycosyl compounds"/>
    <property type="evidence" value="ECO:0007669"/>
    <property type="project" value="InterPro"/>
</dbReference>
<feature type="compositionally biased region" description="Low complexity" evidence="2">
    <location>
        <begin position="1562"/>
        <end position="1573"/>
    </location>
</feature>
<dbReference type="InterPro" id="IPR013189">
    <property type="entry name" value="Glyco_hydro_32_C"/>
</dbReference>
<dbReference type="InterPro" id="IPR002110">
    <property type="entry name" value="Ankyrin_rpt"/>
</dbReference>
<feature type="repeat" description="ANK" evidence="1">
    <location>
        <begin position="1772"/>
        <end position="1804"/>
    </location>
</feature>
<evidence type="ECO:0000313" key="6">
    <source>
        <dbReference type="EMBL" id="TKA25527.1"/>
    </source>
</evidence>
<dbReference type="InterPro" id="IPR002909">
    <property type="entry name" value="IPT_dom"/>
</dbReference>
<dbReference type="InterPro" id="IPR023296">
    <property type="entry name" value="Glyco_hydro_beta-prop_sf"/>
</dbReference>
<dbReference type="Gene3D" id="2.60.40.10">
    <property type="entry name" value="Immunoglobulins"/>
    <property type="match status" value="1"/>
</dbReference>
<dbReference type="PROSITE" id="PS50297">
    <property type="entry name" value="ANK_REP_REGION"/>
    <property type="match status" value="2"/>
</dbReference>
<dbReference type="SMART" id="SM00248">
    <property type="entry name" value="ANK"/>
    <property type="match status" value="2"/>
</dbReference>
<feature type="repeat" description="ANK" evidence="1">
    <location>
        <begin position="1739"/>
        <end position="1771"/>
    </location>
</feature>
<feature type="region of interest" description="Disordered" evidence="2">
    <location>
        <begin position="1324"/>
        <end position="1430"/>
    </location>
</feature>
<evidence type="ECO:0000256" key="1">
    <source>
        <dbReference type="PROSITE-ProRule" id="PRU00023"/>
    </source>
</evidence>
<dbReference type="EMBL" id="NAJL01000034">
    <property type="protein sequence ID" value="TKA25527.1"/>
    <property type="molecule type" value="Genomic_DNA"/>
</dbReference>
<feature type="region of interest" description="Disordered" evidence="2">
    <location>
        <begin position="695"/>
        <end position="774"/>
    </location>
</feature>
<feature type="region of interest" description="Disordered" evidence="2">
    <location>
        <begin position="1480"/>
        <end position="1576"/>
    </location>
</feature>
<feature type="compositionally biased region" description="Low complexity" evidence="2">
    <location>
        <begin position="1520"/>
        <end position="1553"/>
    </location>
</feature>
<dbReference type="InterPro" id="IPR051214">
    <property type="entry name" value="GH32_Enzymes"/>
</dbReference>
<dbReference type="Pfam" id="PF25603">
    <property type="entry name" value="SPT23_MGA2_DBD"/>
    <property type="match status" value="3"/>
</dbReference>
<feature type="domain" description="IPT/TIG" evidence="3">
    <location>
        <begin position="1566"/>
        <end position="1640"/>
    </location>
</feature>
<keyword evidence="1" id="KW-0040">ANK repeat</keyword>
<dbReference type="Pfam" id="PF08244">
    <property type="entry name" value="Glyco_hydro_32C"/>
    <property type="match status" value="1"/>
</dbReference>